<gene>
    <name evidence="1" type="ORF">CBEIBR21_06525</name>
</gene>
<name>A0A1S9N9C9_CLOBE</name>
<reference evidence="1 2" key="1">
    <citation type="submission" date="2017-02" db="EMBL/GenBank/DDBJ databases">
        <title>Genome sequence of Clostridium beijerinckii Br21.</title>
        <authorList>
            <person name="Fonseca B.C."/>
            <person name="Guazzaroni M.E."/>
            <person name="Riano-Pachon D.M."/>
            <person name="Reginatto V."/>
        </authorList>
    </citation>
    <scope>NUCLEOTIDE SEQUENCE [LARGE SCALE GENOMIC DNA]</scope>
    <source>
        <strain evidence="1 2">Br21</strain>
    </source>
</reference>
<comment type="caution">
    <text evidence="1">The sequence shown here is derived from an EMBL/GenBank/DDBJ whole genome shotgun (WGS) entry which is preliminary data.</text>
</comment>
<protein>
    <submittedName>
        <fullName evidence="1">Uncharacterized protein</fullName>
    </submittedName>
</protein>
<dbReference type="EMBL" id="MWMH01000002">
    <property type="protein sequence ID" value="OOP74149.1"/>
    <property type="molecule type" value="Genomic_DNA"/>
</dbReference>
<sequence length="251" mass="29124">MQTNKFTEQEELDFISNLYDNCNEQLKEILNLHKENKEKFLKELGLILLYYKINNNVMDLSVSEKNEIKNKLEILISKFTGKQIKLTLSIITAILFKTVKDTFKFYGYKYDSEEVEKIVNHKFKGEVYTKRIKNNEEDIANYLNKNVNDFVNGAIDVNTINLVIDKTYKQNKTNVLTLAETEVNRSENEAFLTFAKYINAVKVVRNELLDSKTCSECESIHGRVYNLSNAPDLIHPNCRGFNSLYSDGVED</sequence>
<accession>A0A1S9N9C9</accession>
<dbReference type="AlphaFoldDB" id="A0A1S9N9C9"/>
<dbReference type="RefSeq" id="WP_078114989.1">
    <property type="nucleotide sequence ID" value="NZ_MWMH01000002.1"/>
</dbReference>
<evidence type="ECO:0000313" key="1">
    <source>
        <dbReference type="EMBL" id="OOP74149.1"/>
    </source>
</evidence>
<proteinExistence type="predicted"/>
<organism evidence="1 2">
    <name type="scientific">Clostridium beijerinckii</name>
    <name type="common">Clostridium MP</name>
    <dbReference type="NCBI Taxonomy" id="1520"/>
    <lineage>
        <taxon>Bacteria</taxon>
        <taxon>Bacillati</taxon>
        <taxon>Bacillota</taxon>
        <taxon>Clostridia</taxon>
        <taxon>Eubacteriales</taxon>
        <taxon>Clostridiaceae</taxon>
        <taxon>Clostridium</taxon>
    </lineage>
</organism>
<dbReference type="Proteomes" id="UP000190959">
    <property type="component" value="Unassembled WGS sequence"/>
</dbReference>
<evidence type="ECO:0000313" key="2">
    <source>
        <dbReference type="Proteomes" id="UP000190959"/>
    </source>
</evidence>